<evidence type="ECO:0000313" key="3">
    <source>
        <dbReference type="Proteomes" id="UP001596087"/>
    </source>
</evidence>
<dbReference type="RefSeq" id="WP_378591542.1">
    <property type="nucleotide sequence ID" value="NZ_JBHSKD010000019.1"/>
</dbReference>
<feature type="region of interest" description="Disordered" evidence="1">
    <location>
        <begin position="235"/>
        <end position="255"/>
    </location>
</feature>
<evidence type="ECO:0000256" key="1">
    <source>
        <dbReference type="SAM" id="MobiDB-lite"/>
    </source>
</evidence>
<dbReference type="EMBL" id="JBHSKD010000019">
    <property type="protein sequence ID" value="MFC5178038.1"/>
    <property type="molecule type" value="Genomic_DNA"/>
</dbReference>
<dbReference type="SUPFAM" id="SSF81301">
    <property type="entry name" value="Nucleotidyltransferase"/>
    <property type="match status" value="1"/>
</dbReference>
<name>A0ABW0BLC5_9ACTN</name>
<keyword evidence="3" id="KW-1185">Reference proteome</keyword>
<evidence type="ECO:0000313" key="2">
    <source>
        <dbReference type="EMBL" id="MFC5178038.1"/>
    </source>
</evidence>
<reference evidence="3" key="1">
    <citation type="journal article" date="2019" name="Int. J. Syst. Evol. Microbiol.">
        <title>The Global Catalogue of Microorganisms (GCM) 10K type strain sequencing project: providing services to taxonomists for standard genome sequencing and annotation.</title>
        <authorList>
            <consortium name="The Broad Institute Genomics Platform"/>
            <consortium name="The Broad Institute Genome Sequencing Center for Infectious Disease"/>
            <person name="Wu L."/>
            <person name="Ma J."/>
        </authorList>
    </citation>
    <scope>NUCLEOTIDE SEQUENCE [LARGE SCALE GENOMIC DNA]</scope>
    <source>
        <strain evidence="3">DFY41</strain>
    </source>
</reference>
<sequence>MDVDDAVATARRLVAEHFPEARAAWLAGSVVAGTATASSDLDVTVLLAGEPAPYRESLRYDGWPVELFVHTPATIGWWLGKDRARRRPSLARLVAGGVRVLDVDGAAEGPEAECRAFLEAGPGPATEEELAAARYALSDLLDDLADAPDPELRTASAVAVWQAAAELRLLSAGGWWGSGKWLVRELRACDARDGTSYAARLDSGLRAALSGDRTWLTAAATAVLDGAGGRLWEGHRAGGEVRADGAPRDGRPAGG</sequence>
<dbReference type="CDD" id="cd05403">
    <property type="entry name" value="NT_KNTase_like"/>
    <property type="match status" value="1"/>
</dbReference>
<organism evidence="2 3">
    <name type="scientific">Nocardioides taihuensis</name>
    <dbReference type="NCBI Taxonomy" id="1835606"/>
    <lineage>
        <taxon>Bacteria</taxon>
        <taxon>Bacillati</taxon>
        <taxon>Actinomycetota</taxon>
        <taxon>Actinomycetes</taxon>
        <taxon>Propionibacteriales</taxon>
        <taxon>Nocardioidaceae</taxon>
        <taxon>Nocardioides</taxon>
    </lineage>
</organism>
<gene>
    <name evidence="2" type="ORF">ACFPGP_15255</name>
</gene>
<comment type="caution">
    <text evidence="2">The sequence shown here is derived from an EMBL/GenBank/DDBJ whole genome shotgun (WGS) entry which is preliminary data.</text>
</comment>
<accession>A0ABW0BLC5</accession>
<dbReference type="Gene3D" id="3.30.460.10">
    <property type="entry name" value="Beta Polymerase, domain 2"/>
    <property type="match status" value="1"/>
</dbReference>
<proteinExistence type="predicted"/>
<dbReference type="Proteomes" id="UP001596087">
    <property type="component" value="Unassembled WGS sequence"/>
</dbReference>
<dbReference type="InterPro" id="IPR043519">
    <property type="entry name" value="NT_sf"/>
</dbReference>
<protein>
    <submittedName>
        <fullName evidence="2">Nucleotidyltransferase domain-containing protein</fullName>
    </submittedName>
</protein>